<dbReference type="InterPro" id="IPR028082">
    <property type="entry name" value="Peripla_BP_I"/>
</dbReference>
<evidence type="ECO:0000313" key="5">
    <source>
        <dbReference type="Proteomes" id="UP001164693"/>
    </source>
</evidence>
<keyword evidence="2" id="KW-0732">Signal</keyword>
<reference evidence="4" key="1">
    <citation type="submission" date="2022-05" db="EMBL/GenBank/DDBJ databases">
        <title>Jatrophihabitans sp. SB3-54 whole genome sequence.</title>
        <authorList>
            <person name="Suh M.K."/>
            <person name="Eom M.K."/>
            <person name="Kim J.S."/>
            <person name="Kim H.S."/>
            <person name="Do H.E."/>
            <person name="Shin Y.K."/>
            <person name="Lee J.-S."/>
        </authorList>
    </citation>
    <scope>NUCLEOTIDE SEQUENCE</scope>
    <source>
        <strain evidence="4">SB3-54</strain>
    </source>
</reference>
<evidence type="ECO:0000313" key="4">
    <source>
        <dbReference type="EMBL" id="WAX58391.1"/>
    </source>
</evidence>
<dbReference type="InterPro" id="IPR028081">
    <property type="entry name" value="Leu-bd"/>
</dbReference>
<feature type="domain" description="Leucine-binding protein" evidence="3">
    <location>
        <begin position="1"/>
        <end position="337"/>
    </location>
</feature>
<gene>
    <name evidence="4" type="ORF">M6B22_06395</name>
</gene>
<dbReference type="PANTHER" id="PTHR30483">
    <property type="entry name" value="LEUCINE-SPECIFIC-BINDING PROTEIN"/>
    <property type="match status" value="1"/>
</dbReference>
<proteinExistence type="inferred from homology"/>
<evidence type="ECO:0000256" key="2">
    <source>
        <dbReference type="ARBA" id="ARBA00022729"/>
    </source>
</evidence>
<dbReference type="Proteomes" id="UP001164693">
    <property type="component" value="Chromosome"/>
</dbReference>
<comment type="similarity">
    <text evidence="1">Belongs to the leucine-binding protein family.</text>
</comment>
<keyword evidence="5" id="KW-1185">Reference proteome</keyword>
<accession>A0ABY7K0K7</accession>
<dbReference type="RefSeq" id="WP_331459793.1">
    <property type="nucleotide sequence ID" value="NZ_CP097463.1"/>
</dbReference>
<dbReference type="EMBL" id="CP097463">
    <property type="protein sequence ID" value="WAX58391.1"/>
    <property type="molecule type" value="Genomic_DNA"/>
</dbReference>
<dbReference type="Pfam" id="PF13458">
    <property type="entry name" value="Peripla_BP_6"/>
    <property type="match status" value="1"/>
</dbReference>
<dbReference type="SUPFAM" id="SSF53822">
    <property type="entry name" value="Periplasmic binding protein-like I"/>
    <property type="match status" value="1"/>
</dbReference>
<sequence length="353" mass="36195">MIADLSGSQAQNANPLSAGLTAALKSANASGGVKGAQFDITTIDAMTSPQGTQAAVRQVSASKPAAVVFGASASELAVAGPMFDSNPSLTVVSGTILDKYVTPKPASWFFSIAQPSGSTAKQVVGGLQQVLGSMSGKRIELVGLQNPAVDEGLAAMKKLIEANGGQVIGTEHDTAGMTSFASQAANIAAKKPDGVIIYSSVDNTIIDAQALVTAGVKTPIVTSDAAADTTVFKKVNASNFYATRVYREPAPGDMFTKAAQKYGVGQYAPTAYFGRGWTIGQVLIKAFTACGVPCKDLPGAIEGLGTVQLDSVLGTDTFSKDKHYGADQAQLFGMKDGKPTAVGQPYDIKLDAS</sequence>
<evidence type="ECO:0000259" key="3">
    <source>
        <dbReference type="Pfam" id="PF13458"/>
    </source>
</evidence>
<dbReference type="InterPro" id="IPR051010">
    <property type="entry name" value="BCAA_transport"/>
</dbReference>
<protein>
    <submittedName>
        <fullName evidence="4">ABC transporter substrate-binding protein</fullName>
    </submittedName>
</protein>
<organism evidence="4 5">
    <name type="scientific">Jatrophihabitans cynanchi</name>
    <dbReference type="NCBI Taxonomy" id="2944128"/>
    <lineage>
        <taxon>Bacteria</taxon>
        <taxon>Bacillati</taxon>
        <taxon>Actinomycetota</taxon>
        <taxon>Actinomycetes</taxon>
        <taxon>Jatrophihabitantales</taxon>
        <taxon>Jatrophihabitantaceae</taxon>
        <taxon>Jatrophihabitans</taxon>
    </lineage>
</organism>
<dbReference type="PANTHER" id="PTHR30483:SF6">
    <property type="entry name" value="PERIPLASMIC BINDING PROTEIN OF ABC TRANSPORTER FOR NATURAL AMINO ACIDS"/>
    <property type="match status" value="1"/>
</dbReference>
<name>A0ABY7K0K7_9ACTN</name>
<dbReference type="Gene3D" id="3.40.50.2300">
    <property type="match status" value="2"/>
</dbReference>
<evidence type="ECO:0000256" key="1">
    <source>
        <dbReference type="ARBA" id="ARBA00010062"/>
    </source>
</evidence>